<keyword evidence="1" id="KW-0732">Signal</keyword>
<proteinExistence type="predicted"/>
<feature type="domain" description="Spore coat protein U/FanG" evidence="2">
    <location>
        <begin position="21"/>
        <end position="157"/>
    </location>
</feature>
<evidence type="ECO:0000313" key="4">
    <source>
        <dbReference type="Proteomes" id="UP000254848"/>
    </source>
</evidence>
<accession>A0A370R413</accession>
<keyword evidence="3" id="KW-0946">Virion</keyword>
<keyword evidence="3" id="KW-0167">Capsid protein</keyword>
<evidence type="ECO:0000256" key="1">
    <source>
        <dbReference type="SAM" id="SignalP"/>
    </source>
</evidence>
<dbReference type="PANTHER" id="PTHR37089">
    <property type="entry name" value="PROTEIN U-RELATED"/>
    <property type="match status" value="1"/>
</dbReference>
<dbReference type="Pfam" id="PF05229">
    <property type="entry name" value="SCPU"/>
    <property type="match status" value="2"/>
</dbReference>
<reference evidence="3 4" key="1">
    <citation type="submission" date="2018-07" db="EMBL/GenBank/DDBJ databases">
        <title>Genomic Encyclopedia of Type Strains, Phase IV (KMG-IV): sequencing the most valuable type-strain genomes for metagenomic binning, comparative biology and taxonomic classification.</title>
        <authorList>
            <person name="Goeker M."/>
        </authorList>
    </citation>
    <scope>NUCLEOTIDE SEQUENCE [LARGE SCALE GENOMIC DNA]</scope>
    <source>
        <strain evidence="3 4">DSM 103736</strain>
    </source>
</reference>
<dbReference type="InterPro" id="IPR007893">
    <property type="entry name" value="Spore_coat_U/FanG"/>
</dbReference>
<organism evidence="3 4">
    <name type="scientific">Enterobacillus tribolii</name>
    <dbReference type="NCBI Taxonomy" id="1487935"/>
    <lineage>
        <taxon>Bacteria</taxon>
        <taxon>Pseudomonadati</taxon>
        <taxon>Pseudomonadota</taxon>
        <taxon>Gammaproteobacteria</taxon>
        <taxon>Enterobacterales</taxon>
        <taxon>Hafniaceae</taxon>
        <taxon>Enterobacillus</taxon>
    </lineage>
</organism>
<dbReference type="AlphaFoldDB" id="A0A370R413"/>
<sequence>MIKRCFPLLLLFLGMLALSDGARAACKATLSTLAPSFGSASSFLVSSGKFTTSVNLMLKCDLVLLSLFDSDYVSITFSDATNLNGSQATLKVDTTGTDNIPINVCPSSSDCSSSIQKSDKANYPRDTLAKLLTSTTFTIPITFQTTPGQNVAAGQYKVKVDLLIAWNICGTLGVGNILCVNQQNSSTTLSPELTLTVTNDCITIDAPNVDFGSAPLVSGLPDVAQSISITCTKGSVYSVGISDGQNAVNGVRQMISGSNRIAYDIYQDTPAASRWGSSGNQRWSSAASSSLSSDGLTRYYKYLARILSGQSTPAAGTYTDMLVVDITF</sequence>
<gene>
    <name evidence="3" type="ORF">C8D90_101613</name>
</gene>
<dbReference type="OrthoDB" id="8901110at2"/>
<feature type="domain" description="Spore coat protein U/FanG" evidence="2">
    <location>
        <begin position="190"/>
        <end position="324"/>
    </location>
</feature>
<evidence type="ECO:0000259" key="2">
    <source>
        <dbReference type="Pfam" id="PF05229"/>
    </source>
</evidence>
<dbReference type="SMART" id="SM00972">
    <property type="entry name" value="SCPU"/>
    <property type="match status" value="1"/>
</dbReference>
<keyword evidence="4" id="KW-1185">Reference proteome</keyword>
<dbReference type="Proteomes" id="UP000254848">
    <property type="component" value="Unassembled WGS sequence"/>
</dbReference>
<feature type="signal peptide" evidence="1">
    <location>
        <begin position="1"/>
        <end position="24"/>
    </location>
</feature>
<dbReference type="PANTHER" id="PTHR37089:SF1">
    <property type="entry name" value="MEMBRANE PROTEIN"/>
    <property type="match status" value="1"/>
</dbReference>
<evidence type="ECO:0000313" key="3">
    <source>
        <dbReference type="EMBL" id="RDK97168.1"/>
    </source>
</evidence>
<protein>
    <submittedName>
        <fullName evidence="3">Spore coat protein U-like protein</fullName>
    </submittedName>
</protein>
<dbReference type="RefSeq" id="WP_115456911.1">
    <property type="nucleotide sequence ID" value="NZ_QRAP01000001.1"/>
</dbReference>
<dbReference type="EMBL" id="QRAP01000001">
    <property type="protein sequence ID" value="RDK97168.1"/>
    <property type="molecule type" value="Genomic_DNA"/>
</dbReference>
<feature type="chain" id="PRO_5016571625" evidence="1">
    <location>
        <begin position="25"/>
        <end position="328"/>
    </location>
</feature>
<comment type="caution">
    <text evidence="3">The sequence shown here is derived from an EMBL/GenBank/DDBJ whole genome shotgun (WGS) entry which is preliminary data.</text>
</comment>
<name>A0A370R413_9GAMM</name>
<dbReference type="InterPro" id="IPR053167">
    <property type="entry name" value="Spore_coat_component"/>
</dbReference>